<accession>A0AAN6SPC3</accession>
<dbReference type="PROSITE" id="PS00108">
    <property type="entry name" value="PROTEIN_KINASE_ST"/>
    <property type="match status" value="1"/>
</dbReference>
<keyword evidence="2" id="KW-0547">Nucleotide-binding</keyword>
<reference evidence="7" key="1">
    <citation type="journal article" date="2023" name="Mol. Phylogenet. Evol.">
        <title>Genome-scale phylogeny and comparative genomics of the fungal order Sordariales.</title>
        <authorList>
            <person name="Hensen N."/>
            <person name="Bonometti L."/>
            <person name="Westerberg I."/>
            <person name="Brannstrom I.O."/>
            <person name="Guillou S."/>
            <person name="Cros-Aarteil S."/>
            <person name="Calhoun S."/>
            <person name="Haridas S."/>
            <person name="Kuo A."/>
            <person name="Mondo S."/>
            <person name="Pangilinan J."/>
            <person name="Riley R."/>
            <person name="LaButti K."/>
            <person name="Andreopoulos B."/>
            <person name="Lipzen A."/>
            <person name="Chen C."/>
            <person name="Yan M."/>
            <person name="Daum C."/>
            <person name="Ng V."/>
            <person name="Clum A."/>
            <person name="Steindorff A."/>
            <person name="Ohm R.A."/>
            <person name="Martin F."/>
            <person name="Silar P."/>
            <person name="Natvig D.O."/>
            <person name="Lalanne C."/>
            <person name="Gautier V."/>
            <person name="Ament-Velasquez S.L."/>
            <person name="Kruys A."/>
            <person name="Hutchinson M.I."/>
            <person name="Powell A.J."/>
            <person name="Barry K."/>
            <person name="Miller A.N."/>
            <person name="Grigoriev I.V."/>
            <person name="Debuchy R."/>
            <person name="Gladieux P."/>
            <person name="Hiltunen Thoren M."/>
            <person name="Johannesson H."/>
        </authorList>
    </citation>
    <scope>NUCLEOTIDE SEQUENCE [LARGE SCALE GENOMIC DNA]</scope>
    <source>
        <strain evidence="7">CBS 284.82</strain>
    </source>
</reference>
<protein>
    <submittedName>
        <fullName evidence="6">Kinase-like domain-containing protein</fullName>
    </submittedName>
</protein>
<feature type="compositionally biased region" description="Basic and acidic residues" evidence="4">
    <location>
        <begin position="307"/>
        <end position="317"/>
    </location>
</feature>
<feature type="region of interest" description="Disordered" evidence="4">
    <location>
        <begin position="290"/>
        <end position="317"/>
    </location>
</feature>
<keyword evidence="7" id="KW-1185">Reference proteome</keyword>
<evidence type="ECO:0000313" key="7">
    <source>
        <dbReference type="Proteomes" id="UP001303115"/>
    </source>
</evidence>
<name>A0AAN6SPC3_9PEZI</name>
<dbReference type="AlphaFoldDB" id="A0AAN6SPC3"/>
<keyword evidence="6" id="KW-0418">Kinase</keyword>
<dbReference type="Gene3D" id="1.10.510.10">
    <property type="entry name" value="Transferase(Phosphotransferase) domain 1"/>
    <property type="match status" value="1"/>
</dbReference>
<sequence>MTTHVLLKAGEVLKSKTAAYTIGKQLQGTTVILKSVRHWRLQNERDILLRYQSKTSYMRPFLDEIDEPPALVLKHLDDDLLQASNAKTLTRHEFKFVARRVLEALDMLHQDGFVHTDIKPSNVLVNYGKDESNRFADIQLCDFESTVKDDCKYALEGTPIGTSIFRSPEAQLEMRWGTSTDIWSFGAMLISLIYGEDFHIFNPRVPGDHEDFEIEILFKHHRCFGPFPTSYIEIADDARLAALTWIINNSPAETLRPFHMTTEREICREDRDFVCKIKKLDPRDRPTARELLEHPWFGETTSDGEETSGRETEKDLM</sequence>
<dbReference type="GO" id="GO:0005524">
    <property type="term" value="F:ATP binding"/>
    <property type="evidence" value="ECO:0007669"/>
    <property type="project" value="UniProtKB-KW"/>
</dbReference>
<dbReference type="Pfam" id="PF00069">
    <property type="entry name" value="Pkinase"/>
    <property type="match status" value="1"/>
</dbReference>
<dbReference type="EMBL" id="MU854473">
    <property type="protein sequence ID" value="KAK4034590.1"/>
    <property type="molecule type" value="Genomic_DNA"/>
</dbReference>
<dbReference type="InterPro" id="IPR050117">
    <property type="entry name" value="MAPK"/>
</dbReference>
<evidence type="ECO:0000256" key="3">
    <source>
        <dbReference type="ARBA" id="ARBA00022840"/>
    </source>
</evidence>
<evidence type="ECO:0000313" key="6">
    <source>
        <dbReference type="EMBL" id="KAK4034590.1"/>
    </source>
</evidence>
<feature type="domain" description="Protein kinase" evidence="5">
    <location>
        <begin position="1"/>
        <end position="297"/>
    </location>
</feature>
<gene>
    <name evidence="6" type="ORF">C8A01DRAFT_49051</name>
</gene>
<organism evidence="6 7">
    <name type="scientific">Parachaetomium inaequale</name>
    <dbReference type="NCBI Taxonomy" id="2588326"/>
    <lineage>
        <taxon>Eukaryota</taxon>
        <taxon>Fungi</taxon>
        <taxon>Dikarya</taxon>
        <taxon>Ascomycota</taxon>
        <taxon>Pezizomycotina</taxon>
        <taxon>Sordariomycetes</taxon>
        <taxon>Sordariomycetidae</taxon>
        <taxon>Sordariales</taxon>
        <taxon>Chaetomiaceae</taxon>
        <taxon>Parachaetomium</taxon>
    </lineage>
</organism>
<evidence type="ECO:0000259" key="5">
    <source>
        <dbReference type="PROSITE" id="PS50011"/>
    </source>
</evidence>
<proteinExistence type="predicted"/>
<dbReference type="PROSITE" id="PS50011">
    <property type="entry name" value="PROTEIN_KINASE_DOM"/>
    <property type="match status" value="1"/>
</dbReference>
<evidence type="ECO:0000256" key="4">
    <source>
        <dbReference type="SAM" id="MobiDB-lite"/>
    </source>
</evidence>
<evidence type="ECO:0000256" key="1">
    <source>
        <dbReference type="ARBA" id="ARBA00022527"/>
    </source>
</evidence>
<dbReference type="InterPro" id="IPR000719">
    <property type="entry name" value="Prot_kinase_dom"/>
</dbReference>
<dbReference type="SUPFAM" id="SSF56112">
    <property type="entry name" value="Protein kinase-like (PK-like)"/>
    <property type="match status" value="1"/>
</dbReference>
<dbReference type="PANTHER" id="PTHR24055">
    <property type="entry name" value="MITOGEN-ACTIVATED PROTEIN KINASE"/>
    <property type="match status" value="1"/>
</dbReference>
<comment type="caution">
    <text evidence="6">The sequence shown here is derived from an EMBL/GenBank/DDBJ whole genome shotgun (WGS) entry which is preliminary data.</text>
</comment>
<keyword evidence="1" id="KW-0723">Serine/threonine-protein kinase</keyword>
<dbReference type="SMART" id="SM00220">
    <property type="entry name" value="S_TKc"/>
    <property type="match status" value="1"/>
</dbReference>
<dbReference type="GO" id="GO:0004674">
    <property type="term" value="F:protein serine/threonine kinase activity"/>
    <property type="evidence" value="ECO:0007669"/>
    <property type="project" value="UniProtKB-KW"/>
</dbReference>
<keyword evidence="3" id="KW-0067">ATP-binding</keyword>
<dbReference type="InterPro" id="IPR011009">
    <property type="entry name" value="Kinase-like_dom_sf"/>
</dbReference>
<dbReference type="Proteomes" id="UP001303115">
    <property type="component" value="Unassembled WGS sequence"/>
</dbReference>
<keyword evidence="6" id="KW-0808">Transferase</keyword>
<dbReference type="InterPro" id="IPR008271">
    <property type="entry name" value="Ser/Thr_kinase_AS"/>
</dbReference>
<evidence type="ECO:0000256" key="2">
    <source>
        <dbReference type="ARBA" id="ARBA00022741"/>
    </source>
</evidence>